<dbReference type="SUPFAM" id="SSF57667">
    <property type="entry name" value="beta-beta-alpha zinc fingers"/>
    <property type="match status" value="4"/>
</dbReference>
<keyword evidence="11" id="KW-0539">Nucleus</keyword>
<dbReference type="InterPro" id="IPR019514">
    <property type="entry name" value="Syndetin_C"/>
</dbReference>
<keyword evidence="13" id="KW-1133">Transmembrane helix</keyword>
<evidence type="ECO:0000259" key="14">
    <source>
        <dbReference type="PROSITE" id="PS50157"/>
    </source>
</evidence>
<keyword evidence="10" id="KW-0804">Transcription</keyword>
<dbReference type="Pfam" id="PF07690">
    <property type="entry name" value="MFS_1"/>
    <property type="match status" value="1"/>
</dbReference>
<dbReference type="InterPro" id="IPR011701">
    <property type="entry name" value="MFS"/>
</dbReference>
<feature type="domain" description="C2H2-type" evidence="14">
    <location>
        <begin position="1077"/>
        <end position="1105"/>
    </location>
</feature>
<dbReference type="Pfam" id="PF00096">
    <property type="entry name" value="zf-C2H2"/>
    <property type="match status" value="2"/>
</dbReference>
<comment type="subcellular location">
    <subcellularLocation>
        <location evidence="1">Nucleus</location>
    </subcellularLocation>
</comment>
<feature type="domain" description="C2H2-type" evidence="14">
    <location>
        <begin position="1266"/>
        <end position="1288"/>
    </location>
</feature>
<accession>A0A7R9BF20</accession>
<feature type="transmembrane region" description="Helical" evidence="13">
    <location>
        <begin position="1682"/>
        <end position="1704"/>
    </location>
</feature>
<keyword evidence="9" id="KW-0175">Coiled coil</keyword>
<dbReference type="SMART" id="SM00355">
    <property type="entry name" value="ZnF_C2H2"/>
    <property type="match status" value="7"/>
</dbReference>
<feature type="transmembrane region" description="Helical" evidence="13">
    <location>
        <begin position="1479"/>
        <end position="1497"/>
    </location>
</feature>
<evidence type="ECO:0000256" key="13">
    <source>
        <dbReference type="SAM" id="Phobius"/>
    </source>
</evidence>
<keyword evidence="16" id="KW-1185">Reference proteome</keyword>
<dbReference type="FunFam" id="3.30.160.60:FF:000012">
    <property type="entry name" value="RB-associated KRAB zinc finger protein-like"/>
    <property type="match status" value="1"/>
</dbReference>
<dbReference type="InterPro" id="IPR036236">
    <property type="entry name" value="Znf_C2H2_sf"/>
</dbReference>
<dbReference type="GO" id="GO:0000149">
    <property type="term" value="F:SNARE binding"/>
    <property type="evidence" value="ECO:0007669"/>
    <property type="project" value="TreeGrafter"/>
</dbReference>
<feature type="domain" description="C2H2-type" evidence="14">
    <location>
        <begin position="1134"/>
        <end position="1161"/>
    </location>
</feature>
<feature type="transmembrane region" description="Helical" evidence="13">
    <location>
        <begin position="1711"/>
        <end position="1729"/>
    </location>
</feature>
<dbReference type="PROSITE" id="PS00028">
    <property type="entry name" value="ZINC_FINGER_C2H2_1"/>
    <property type="match status" value="6"/>
</dbReference>
<dbReference type="GO" id="GO:0005634">
    <property type="term" value="C:nucleus"/>
    <property type="evidence" value="ECO:0007669"/>
    <property type="project" value="UniProtKB-SubCell"/>
</dbReference>
<dbReference type="GO" id="GO:0022857">
    <property type="term" value="F:transmembrane transporter activity"/>
    <property type="evidence" value="ECO:0007669"/>
    <property type="project" value="InterPro"/>
</dbReference>
<proteinExistence type="predicted"/>
<evidence type="ECO:0000256" key="3">
    <source>
        <dbReference type="ARBA" id="ARBA00022723"/>
    </source>
</evidence>
<keyword evidence="8" id="KW-0805">Transcription regulation</keyword>
<sequence>MDLNLKKFMRAFNRVSDGVPGAASPTSPLVPEASPGVSFDDLKLTSVASLRQGRGLQPVLHGNLEEFCSYPNDPSTEQEILEGIEPKFFQSEYDSARFEIENTLDFSDSNFIEERCKKLAWQKHVVSKKVSEKVLAKQSDCALGVVKVSSVSSALADILLIIRHCRKALDVYNSEITNPAMQREADLRVQDLLDDGQLSLCVRILVEAQATALTYSQFVCVRKLNSKFHDTLLAIKELVEKRLSELCVKFDADKYVDIIKAYWTLGECHYVIDQLHLHVLATIRNRCASVVGAFAQFSQAHGLYTEHAPKTGLTSLPGAEILLNSGDCNSAGVSEEVRFMPYQEMCKASGRCDDIEALQEYIKEKLSRGPTRVWQEVQNKVSSLVAVSQLASFKFDEFLEVLDVIHRLMEIGDELCDVAVEDSENHRAPQHHMLQESLRQQSSLYLKNYHMHRMDELRTFLEHELWDPCPVRPGFSVFQMEEFKFLKRIKLSASETSHGSLIVSFLPFVSASFHRNSYDPESYFAVYAEDAANPFQISEHYKVAEESFDQRQCTSDHGDVSSDEDVPDELKRAYVDDGSGDEADIRVNAPAAFSSLKETAPLLPNTSLALLRLCGKYLQLLLLLRPVAFDVLVCIAHLFEFYVYSVCKVFAPDLFARVRKVEGEVLSESGQVSQTGKLVAMLKRIQDNIVLIPRVDDDSEEEKLGEDQDSSKFLPPEQTVEAIDEPCSILSRALVAGESVVFIAKQYQALKQHFQAHIPTTRRPFVDQFFSKSVNTAPELREPLFAHAAVRCLNSRRLLSMMSQVNWDVNDMKDSHNTYVDVLLRDLQLFSMRLDEVVARISVSPASRKILWFHAVRQSVRFFVDGFASAKKCSFYGRSWMLLDFRQFLQKLGKFADLSPIPECSFVEEYMRAYYKSDVEIEQWVKDHPVYPSQEEQIEILWKSPNSDSCLFCATSVEDSHRHHVSGDIFRTADLVYCLKVKVVGCSKNCSTDDSDSIKCNGGSGQKIHSCLDQEKQTGEYLQESFACSNPAKGNIPRENKIFSLMEKADGGSAKASKKQNRKPKIRLRSKTELPQIKCKECPVNFKNEDRLFKHVACVHKGFRPHLCKICGQTFHLKKILDQHLVAHRKTKPYKCDSCESSFTRLSRYKEHARKHENSKPFACDRCDKVFTRKSYLITHQRVPNRMLGMNVKIAQYVTVLLKLLVIFLSLMCRPWKSTRDSIKRHMMTHSEDFSFECAECGKHFKRKDKYDLHCRTHSNSNEKKFRCQDCARSFHRSDQLKDHMKRHYDVTSGQCPHCLKFFKLCGPLDKHIKNHEVINRMSEETAASNVVDGNEENDELVTTEKDLKQESDHDGTCEITVRSDCAGQGTIAHRIRASLLQASRNVSVEPVCFVIALAVFAEMLIIQNLTLYKICRLDFSFPANVCRHLSDPENHDAQSVVQPAASRFLILKSAVEHAAPFISSLYLGSWSDRFGRRWLLLLMLTGLLLDEVGHLVNSIWLDVTSKEYILLFSSVPYSLGGGFVALRVSVFSYIADVSSTETRTMRLALLDAAFCLAGPLGNFLGSVLFSKFDFEGVFIVTILLTLLAGFMTLVFMRSDSHLISRDSAIEREKLSTCKALFGVEHVRESLSVFARRRERDKHWIIWLQCFVIVVSSIAGSGEWSISYLFTRRKFKWNEYNYAWYSAIVTICAVLGNLVGLPLMAKRMSDTGIGIFAVVVVIVTKILQALAPSGWAFNCIAFLQVLSTAKIIIGRSMLSKVTSNTELGKHFLLLREVHIKLSVFRWMHRINLTYSLFPAPARQGPEAAETSRVVWTAMEPISA</sequence>
<evidence type="ECO:0000256" key="9">
    <source>
        <dbReference type="ARBA" id="ARBA00023054"/>
    </source>
</evidence>
<dbReference type="InterPro" id="IPR013087">
    <property type="entry name" value="Znf_C2H2_type"/>
</dbReference>
<keyword evidence="3" id="KW-0479">Metal-binding</keyword>
<organism evidence="15">
    <name type="scientific">Notodromas monacha</name>
    <dbReference type="NCBI Taxonomy" id="399045"/>
    <lineage>
        <taxon>Eukaryota</taxon>
        <taxon>Metazoa</taxon>
        <taxon>Ecdysozoa</taxon>
        <taxon>Arthropoda</taxon>
        <taxon>Crustacea</taxon>
        <taxon>Oligostraca</taxon>
        <taxon>Ostracoda</taxon>
        <taxon>Podocopa</taxon>
        <taxon>Podocopida</taxon>
        <taxon>Cypridocopina</taxon>
        <taxon>Cypridoidea</taxon>
        <taxon>Cyprididae</taxon>
        <taxon>Notodromas</taxon>
    </lineage>
</organism>
<dbReference type="PANTHER" id="PTHR13258">
    <property type="entry name" value="SYNDETIN"/>
    <property type="match status" value="1"/>
</dbReference>
<protein>
    <recommendedName>
        <fullName evidence="14">C2H2-type domain-containing protein</fullName>
    </recommendedName>
</protein>
<dbReference type="GO" id="GO:0008270">
    <property type="term" value="F:zinc ion binding"/>
    <property type="evidence" value="ECO:0007669"/>
    <property type="project" value="UniProtKB-KW"/>
</dbReference>
<dbReference type="SUPFAM" id="SSF103473">
    <property type="entry name" value="MFS general substrate transporter"/>
    <property type="match status" value="1"/>
</dbReference>
<dbReference type="OrthoDB" id="10263345at2759"/>
<keyword evidence="6" id="KW-0862">Zinc</keyword>
<evidence type="ECO:0000313" key="16">
    <source>
        <dbReference type="Proteomes" id="UP000678499"/>
    </source>
</evidence>
<dbReference type="Gene3D" id="3.30.160.60">
    <property type="entry name" value="Classic Zinc Finger"/>
    <property type="match status" value="5"/>
</dbReference>
<dbReference type="EMBL" id="OA882236">
    <property type="protein sequence ID" value="CAD7274050.1"/>
    <property type="molecule type" value="Genomic_DNA"/>
</dbReference>
<feature type="domain" description="C2H2-type" evidence="14">
    <location>
        <begin position="1106"/>
        <end position="1133"/>
    </location>
</feature>
<feature type="transmembrane region" description="Helical" evidence="13">
    <location>
        <begin position="1509"/>
        <end position="1536"/>
    </location>
</feature>
<feature type="transmembrane region" description="Helical" evidence="13">
    <location>
        <begin position="1644"/>
        <end position="1662"/>
    </location>
</feature>
<evidence type="ECO:0000256" key="12">
    <source>
        <dbReference type="PROSITE-ProRule" id="PRU00042"/>
    </source>
</evidence>
<evidence type="ECO:0000256" key="7">
    <source>
        <dbReference type="ARBA" id="ARBA00022927"/>
    </source>
</evidence>
<evidence type="ECO:0000256" key="6">
    <source>
        <dbReference type="ARBA" id="ARBA00022833"/>
    </source>
</evidence>
<dbReference type="GO" id="GO:0032456">
    <property type="term" value="P:endocytic recycling"/>
    <property type="evidence" value="ECO:0007669"/>
    <property type="project" value="InterPro"/>
</dbReference>
<dbReference type="Pfam" id="PF10474">
    <property type="entry name" value="Syndetin_C"/>
    <property type="match status" value="1"/>
</dbReference>
<feature type="transmembrane region" description="Helical" evidence="13">
    <location>
        <begin position="1548"/>
        <end position="1571"/>
    </location>
</feature>
<evidence type="ECO:0000256" key="8">
    <source>
        <dbReference type="ARBA" id="ARBA00023015"/>
    </source>
</evidence>
<reference evidence="15" key="1">
    <citation type="submission" date="2020-11" db="EMBL/GenBank/DDBJ databases">
        <authorList>
            <person name="Tran Van P."/>
        </authorList>
    </citation>
    <scope>NUCLEOTIDE SEQUENCE</scope>
</reference>
<dbReference type="PANTHER" id="PTHR13258:SF0">
    <property type="entry name" value="SYNDETIN"/>
    <property type="match status" value="1"/>
</dbReference>
<dbReference type="GO" id="GO:0042147">
    <property type="term" value="P:retrograde transport, endosome to Golgi"/>
    <property type="evidence" value="ECO:0007669"/>
    <property type="project" value="InterPro"/>
</dbReference>
<evidence type="ECO:0000256" key="1">
    <source>
        <dbReference type="ARBA" id="ARBA00004123"/>
    </source>
</evidence>
<keyword evidence="7" id="KW-0653">Protein transport</keyword>
<dbReference type="InterPro" id="IPR040047">
    <property type="entry name" value="VPS50"/>
</dbReference>
<evidence type="ECO:0000256" key="5">
    <source>
        <dbReference type="ARBA" id="ARBA00022771"/>
    </source>
</evidence>
<keyword evidence="2" id="KW-0813">Transport</keyword>
<dbReference type="InterPro" id="IPR019515">
    <property type="entry name" value="VPS54_N"/>
</dbReference>
<dbReference type="Gene3D" id="1.20.1250.20">
    <property type="entry name" value="MFS general substrate transporter like domains"/>
    <property type="match status" value="1"/>
</dbReference>
<keyword evidence="5 12" id="KW-0863">Zinc-finger</keyword>
<feature type="domain" description="C2H2-type" evidence="14">
    <location>
        <begin position="1162"/>
        <end position="1183"/>
    </location>
</feature>
<feature type="transmembrane region" description="Helical" evidence="13">
    <location>
        <begin position="1194"/>
        <end position="1213"/>
    </location>
</feature>
<dbReference type="InterPro" id="IPR036259">
    <property type="entry name" value="MFS_trans_sf"/>
</dbReference>
<dbReference type="GO" id="GO:0015031">
    <property type="term" value="P:protein transport"/>
    <property type="evidence" value="ECO:0007669"/>
    <property type="project" value="UniProtKB-KW"/>
</dbReference>
<evidence type="ECO:0000256" key="10">
    <source>
        <dbReference type="ARBA" id="ARBA00023163"/>
    </source>
</evidence>
<dbReference type="GO" id="GO:0005829">
    <property type="term" value="C:cytosol"/>
    <property type="evidence" value="ECO:0007669"/>
    <property type="project" value="GOC"/>
</dbReference>
<dbReference type="Proteomes" id="UP000678499">
    <property type="component" value="Unassembled WGS sequence"/>
</dbReference>
<evidence type="ECO:0000256" key="2">
    <source>
        <dbReference type="ARBA" id="ARBA00022448"/>
    </source>
</evidence>
<name>A0A7R9BF20_9CRUS</name>
<feature type="domain" description="C2H2-type" evidence="14">
    <location>
        <begin position="1236"/>
        <end position="1263"/>
    </location>
</feature>
<dbReference type="PROSITE" id="PS50157">
    <property type="entry name" value="ZINC_FINGER_C2H2_2"/>
    <property type="match status" value="6"/>
</dbReference>
<dbReference type="GO" id="GO:1990745">
    <property type="term" value="C:EARP complex"/>
    <property type="evidence" value="ECO:0007669"/>
    <property type="project" value="InterPro"/>
</dbReference>
<keyword evidence="13" id="KW-0812">Transmembrane</keyword>
<dbReference type="EMBL" id="CAJPEX010000199">
    <property type="protein sequence ID" value="CAG0914202.1"/>
    <property type="molecule type" value="Genomic_DNA"/>
</dbReference>
<dbReference type="Pfam" id="PF10475">
    <property type="entry name" value="Vps54_N"/>
    <property type="match status" value="2"/>
</dbReference>
<keyword evidence="13" id="KW-0472">Membrane</keyword>
<feature type="transmembrane region" description="Helical" evidence="13">
    <location>
        <begin position="1577"/>
        <end position="1597"/>
    </location>
</feature>
<gene>
    <name evidence="15" type="ORF">NMOB1V02_LOCUS1908</name>
</gene>
<evidence type="ECO:0000256" key="4">
    <source>
        <dbReference type="ARBA" id="ARBA00022737"/>
    </source>
</evidence>
<keyword evidence="4" id="KW-0677">Repeat</keyword>
<evidence type="ECO:0000313" key="15">
    <source>
        <dbReference type="EMBL" id="CAD7274050.1"/>
    </source>
</evidence>
<evidence type="ECO:0000256" key="11">
    <source>
        <dbReference type="ARBA" id="ARBA00023242"/>
    </source>
</evidence>